<feature type="compositionally biased region" description="Low complexity" evidence="1">
    <location>
        <begin position="462"/>
        <end position="475"/>
    </location>
</feature>
<sequence>MAWWHPFSRRRALPAPTPLPTPEANALTAAAAPVTSPRTELIRNTDTWQQEAWAYHEDLGEFRYAVDWESKRLSRVRLYAARLEPGADEPVRQDAGTAVDLMTSMAGGVAGQAAIMNGLGTQLAVPGEGYVIVENVDGVERWSVRSTDEVRAARGHYEVADENAVNTGTSWRPLAPDSLRPLRVWRPNKRWHHIADSPARAARQTMRELELVNRHITAQYLSRLASAGVVVFPDEITFPVREEFADAPDPFMAEWIEIAAEAIRTPGTAAGVVPMPIKVPAEYVDKIAHIDFTLKIDEKIIEKRDSAIKRLASQLNVPAEVLLGMSDLNHWNAWISDENSLKVDVAPDAELICQALTAGYLQPRLKASGVDDWANWVVWYDMSELTLRPDRSADAIQLYDRMEIDGDALRRETGFSEADKPDSDELKEQALKVIIRTLPSGAGSALLELTGEQVTITPVAAVPANETAPPATEQEPAPEDRSPPDETAAREAAAAARSARLIQQSQAMHAVRFTTGRPPDLLHPALCSQHAYSCPFTHAAVKLAQLPRPGTSGTYEARLSPFGQLTIGQRAPYLDTSAFLTTASSPRSSNGHAHSRR</sequence>
<proteinExistence type="predicted"/>
<reference evidence="2 3" key="1">
    <citation type="journal article" date="2023" name="Microb. Genom.">
        <title>Mesoterricola silvestris gen. nov., sp. nov., Mesoterricola sediminis sp. nov., Geothrix oryzae sp. nov., Geothrix edaphica sp. nov., Geothrix rubra sp. nov., and Geothrix limicola sp. nov., six novel members of Acidobacteriota isolated from soils.</title>
        <authorList>
            <person name="Weisberg A.J."/>
            <person name="Pearce E."/>
            <person name="Kramer C.G."/>
            <person name="Chang J.H."/>
            <person name="Clarke C.R."/>
        </authorList>
    </citation>
    <scope>NUCLEOTIDE SEQUENCE [LARGE SCALE GENOMIC DNA]</scope>
    <source>
        <strain evidence="2 3">ID09-01A</strain>
    </source>
</reference>
<feature type="compositionally biased region" description="Basic and acidic residues" evidence="1">
    <location>
        <begin position="478"/>
        <end position="489"/>
    </location>
</feature>
<organism evidence="2 3">
    <name type="scientific">Streptomyces europaeiscabiei</name>
    <dbReference type="NCBI Taxonomy" id="146819"/>
    <lineage>
        <taxon>Bacteria</taxon>
        <taxon>Bacillati</taxon>
        <taxon>Actinomycetota</taxon>
        <taxon>Actinomycetes</taxon>
        <taxon>Kitasatosporales</taxon>
        <taxon>Streptomycetaceae</taxon>
        <taxon>Streptomyces</taxon>
    </lineage>
</organism>
<accession>A0ABU4NWN9</accession>
<keyword evidence="3" id="KW-1185">Reference proteome</keyword>
<feature type="region of interest" description="Disordered" evidence="1">
    <location>
        <begin position="462"/>
        <end position="496"/>
    </location>
</feature>
<name>A0ABU4NWN9_9ACTN</name>
<evidence type="ECO:0000313" key="3">
    <source>
        <dbReference type="Proteomes" id="UP001271274"/>
    </source>
</evidence>
<evidence type="ECO:0000256" key="1">
    <source>
        <dbReference type="SAM" id="MobiDB-lite"/>
    </source>
</evidence>
<comment type="caution">
    <text evidence="2">The sequence shown here is derived from an EMBL/GenBank/DDBJ whole genome shotgun (WGS) entry which is preliminary data.</text>
</comment>
<protein>
    <submittedName>
        <fullName evidence="2">Phage portal protein</fullName>
    </submittedName>
</protein>
<dbReference type="RefSeq" id="WP_119580448.1">
    <property type="nucleotide sequence ID" value="NZ_JARAUS010000041.1"/>
</dbReference>
<dbReference type="EMBL" id="JARAYU010000041">
    <property type="protein sequence ID" value="MDX3707094.1"/>
    <property type="molecule type" value="Genomic_DNA"/>
</dbReference>
<gene>
    <name evidence="2" type="ORF">PV662_46995</name>
</gene>
<evidence type="ECO:0000313" key="2">
    <source>
        <dbReference type="EMBL" id="MDX3707094.1"/>
    </source>
</evidence>
<dbReference type="Proteomes" id="UP001271274">
    <property type="component" value="Unassembled WGS sequence"/>
</dbReference>